<proteinExistence type="predicted"/>
<organism evidence="2 3">
    <name type="scientific">Fulvitalea axinellae</name>
    <dbReference type="NCBI Taxonomy" id="1182444"/>
    <lineage>
        <taxon>Bacteria</taxon>
        <taxon>Pseudomonadati</taxon>
        <taxon>Bacteroidota</taxon>
        <taxon>Cytophagia</taxon>
        <taxon>Cytophagales</taxon>
        <taxon>Persicobacteraceae</taxon>
        <taxon>Fulvitalea</taxon>
    </lineage>
</organism>
<keyword evidence="1" id="KW-0175">Coiled coil</keyword>
<dbReference type="EMBL" id="AP025314">
    <property type="protein sequence ID" value="BDD09508.1"/>
    <property type="molecule type" value="Genomic_DNA"/>
</dbReference>
<keyword evidence="3" id="KW-1185">Reference proteome</keyword>
<dbReference type="Proteomes" id="UP001348817">
    <property type="component" value="Chromosome"/>
</dbReference>
<dbReference type="AlphaFoldDB" id="A0AAU9CHI4"/>
<name>A0AAU9CHI4_9BACT</name>
<protein>
    <submittedName>
        <fullName evidence="2">Uncharacterized protein</fullName>
    </submittedName>
</protein>
<evidence type="ECO:0000313" key="3">
    <source>
        <dbReference type="Proteomes" id="UP001348817"/>
    </source>
</evidence>
<evidence type="ECO:0000256" key="1">
    <source>
        <dbReference type="SAM" id="Coils"/>
    </source>
</evidence>
<dbReference type="RefSeq" id="WP_338391106.1">
    <property type="nucleotide sequence ID" value="NZ_AP025314.1"/>
</dbReference>
<sequence>MVDQMFTDEIISEILNLDSCFQAEDMARFAEDVPGFQKFLINAETDIESLNHKAEGIMLQGRKRNSKRDENENLKNKAEADIARLEAAIPTITDEKLLESANLELAKAKYDKLRFQSRLNEKLLGYAYLDAKVEALILADTVRELRKGILKTIEDYFKTGNYGTGTVTFEGVEYTAS</sequence>
<evidence type="ECO:0000313" key="2">
    <source>
        <dbReference type="EMBL" id="BDD09508.1"/>
    </source>
</evidence>
<gene>
    <name evidence="2" type="ORF">FUAX_19400</name>
</gene>
<accession>A0AAU9CHI4</accession>
<dbReference type="KEGG" id="fax:FUAX_19400"/>
<reference evidence="2 3" key="1">
    <citation type="submission" date="2021-12" db="EMBL/GenBank/DDBJ databases">
        <title>Genome sequencing of bacteria with rrn-lacking chromosome and rrn-plasmid.</title>
        <authorList>
            <person name="Anda M."/>
            <person name="Iwasaki W."/>
        </authorList>
    </citation>
    <scope>NUCLEOTIDE SEQUENCE [LARGE SCALE GENOMIC DNA]</scope>
    <source>
        <strain evidence="2 3">DSM 100852</strain>
    </source>
</reference>
<feature type="coiled-coil region" evidence="1">
    <location>
        <begin position="68"/>
        <end position="95"/>
    </location>
</feature>